<comment type="caution">
    <text evidence="1">The sequence shown here is derived from an EMBL/GenBank/DDBJ whole genome shotgun (WGS) entry which is preliminary data.</text>
</comment>
<dbReference type="EMBL" id="QGTL01000009">
    <property type="protein sequence ID" value="PWV72313.1"/>
    <property type="molecule type" value="Genomic_DNA"/>
</dbReference>
<accession>A0A317NBN2</accession>
<dbReference type="Proteomes" id="UP000246410">
    <property type="component" value="Unassembled WGS sequence"/>
</dbReference>
<reference evidence="1 2" key="1">
    <citation type="submission" date="2018-05" db="EMBL/GenBank/DDBJ databases">
        <title>Genomic Encyclopedia of Type Strains, Phase IV (KMG-IV): sequencing the most valuable type-strain genomes for metagenomic binning, comparative biology and taxonomic classification.</title>
        <authorList>
            <person name="Goeker M."/>
        </authorList>
    </citation>
    <scope>NUCLEOTIDE SEQUENCE [LARGE SCALE GENOMIC DNA]</scope>
    <source>
        <strain evidence="1 2">DSM 44717</strain>
    </source>
</reference>
<protein>
    <submittedName>
        <fullName evidence="1">Uncharacterized protein</fullName>
    </submittedName>
</protein>
<evidence type="ECO:0000313" key="2">
    <source>
        <dbReference type="Proteomes" id="UP000246410"/>
    </source>
</evidence>
<dbReference type="AlphaFoldDB" id="A0A317NBN2"/>
<proteinExistence type="predicted"/>
<keyword evidence="2" id="KW-1185">Reference proteome</keyword>
<evidence type="ECO:0000313" key="1">
    <source>
        <dbReference type="EMBL" id="PWV72313.1"/>
    </source>
</evidence>
<name>A0A317NBN2_9NOCA</name>
<dbReference type="RefSeq" id="WP_110039822.1">
    <property type="nucleotide sequence ID" value="NZ_QGTL01000009.1"/>
</dbReference>
<gene>
    <name evidence="1" type="ORF">DFR69_109230</name>
</gene>
<organism evidence="1 2">
    <name type="scientific">Nocardia neocaledoniensis</name>
    <dbReference type="NCBI Taxonomy" id="236511"/>
    <lineage>
        <taxon>Bacteria</taxon>
        <taxon>Bacillati</taxon>
        <taxon>Actinomycetota</taxon>
        <taxon>Actinomycetes</taxon>
        <taxon>Mycobacteriales</taxon>
        <taxon>Nocardiaceae</taxon>
        <taxon>Nocardia</taxon>
    </lineage>
</organism>
<sequence>MSALLLQGQSGDLDTDTLIVTVDNQAGIDLAALLLTTAGTVTRSHAVISAGQPRGPGIELLWDRDSRPDAGGINL</sequence>